<dbReference type="SUPFAM" id="SSF54523">
    <property type="entry name" value="Pili subunits"/>
    <property type="match status" value="1"/>
</dbReference>
<dbReference type="AlphaFoldDB" id="A0A2M6T1A2"/>
<keyword evidence="1" id="KW-1133">Transmembrane helix</keyword>
<sequence length="292" mass="32335">MRKAFSLTELLVILGVLSILIIVSLPVFNFFKSESLLTNVSEEIISRLRLAQSRTITSEAGSQYGVYFNDTSQPNQYVLFKGSSYSLRDPLSDETFPLPNEIKIYAINLGAGKEVVFEKIDGETINAGSVVLQLTADLSKTRTIYIKNSGQVDLIEAASPGDAARIKDSRHSHFNLGWSIQNATDLKFYFPSAAQTETVSMASYFNAGKTSFDWSGSFTVSGSNQVFRVHTHSLDAFNTSLCIHRDRNNNNNNQEVVVYIRDGGIDKDIAHYLADSQDTLVKGTYATTAERQ</sequence>
<keyword evidence="1" id="KW-0812">Transmembrane</keyword>
<evidence type="ECO:0000313" key="3">
    <source>
        <dbReference type="Proteomes" id="UP000229390"/>
    </source>
</evidence>
<accession>A0A2M6T1A2</accession>
<keyword evidence="1" id="KW-0472">Membrane</keyword>
<evidence type="ECO:0000313" key="2">
    <source>
        <dbReference type="EMBL" id="PIS38876.1"/>
    </source>
</evidence>
<dbReference type="InterPro" id="IPR045584">
    <property type="entry name" value="Pilin-like"/>
</dbReference>
<protein>
    <recommendedName>
        <fullName evidence="4">General secretion pathway GspH domain-containing protein</fullName>
    </recommendedName>
</protein>
<gene>
    <name evidence="2" type="ORF">COT34_01390</name>
</gene>
<dbReference type="EMBL" id="PEYE01000026">
    <property type="protein sequence ID" value="PIS38876.1"/>
    <property type="molecule type" value="Genomic_DNA"/>
</dbReference>
<comment type="caution">
    <text evidence="2">The sequence shown here is derived from an EMBL/GenBank/DDBJ whole genome shotgun (WGS) entry which is preliminary data.</text>
</comment>
<reference evidence="3" key="1">
    <citation type="submission" date="2017-09" db="EMBL/GenBank/DDBJ databases">
        <title>Depth-based differentiation of microbial function through sediment-hosted aquifers and enrichment of novel symbionts in the deep terrestrial subsurface.</title>
        <authorList>
            <person name="Probst A.J."/>
            <person name="Ladd B."/>
            <person name="Jarett J.K."/>
            <person name="Geller-Mcgrath D.E."/>
            <person name="Sieber C.M.K."/>
            <person name="Emerson J.B."/>
            <person name="Anantharaman K."/>
            <person name="Thomas B.C."/>
            <person name="Malmstrom R."/>
            <person name="Stieglmeier M."/>
            <person name="Klingl A."/>
            <person name="Woyke T."/>
            <person name="Ryan C.M."/>
            <person name="Banfield J.F."/>
        </authorList>
    </citation>
    <scope>NUCLEOTIDE SEQUENCE [LARGE SCALE GENOMIC DNA]</scope>
</reference>
<dbReference type="Proteomes" id="UP000229390">
    <property type="component" value="Unassembled WGS sequence"/>
</dbReference>
<organism evidence="2 3">
    <name type="scientific">Candidatus Nealsonbacteria bacterium CG08_land_8_20_14_0_20_43_11</name>
    <dbReference type="NCBI Taxonomy" id="1974706"/>
    <lineage>
        <taxon>Bacteria</taxon>
        <taxon>Candidatus Nealsoniibacteriota</taxon>
    </lineage>
</organism>
<name>A0A2M6T1A2_9BACT</name>
<evidence type="ECO:0000256" key="1">
    <source>
        <dbReference type="SAM" id="Phobius"/>
    </source>
</evidence>
<evidence type="ECO:0008006" key="4">
    <source>
        <dbReference type="Google" id="ProtNLM"/>
    </source>
</evidence>
<proteinExistence type="predicted"/>
<feature type="transmembrane region" description="Helical" evidence="1">
    <location>
        <begin position="7"/>
        <end position="31"/>
    </location>
</feature>